<name>A0A397SQ19_9GLOM</name>
<protein>
    <submittedName>
        <fullName evidence="1">Uncharacterized protein</fullName>
    </submittedName>
</protein>
<dbReference type="Proteomes" id="UP000265703">
    <property type="component" value="Unassembled WGS sequence"/>
</dbReference>
<gene>
    <name evidence="1" type="ORF">C1645_827281</name>
</gene>
<reference evidence="1 2" key="1">
    <citation type="submission" date="2018-06" db="EMBL/GenBank/DDBJ databases">
        <title>Comparative genomics reveals the genomic features of Rhizophagus irregularis, R. cerebriforme, R. diaphanum and Gigaspora rosea, and their symbiotic lifestyle signature.</title>
        <authorList>
            <person name="Morin E."/>
            <person name="San Clemente H."/>
            <person name="Chen E.C.H."/>
            <person name="De La Providencia I."/>
            <person name="Hainaut M."/>
            <person name="Kuo A."/>
            <person name="Kohler A."/>
            <person name="Murat C."/>
            <person name="Tang N."/>
            <person name="Roy S."/>
            <person name="Loubradou J."/>
            <person name="Henrissat B."/>
            <person name="Grigoriev I.V."/>
            <person name="Corradi N."/>
            <person name="Roux C."/>
            <person name="Martin F.M."/>
        </authorList>
    </citation>
    <scope>NUCLEOTIDE SEQUENCE [LARGE SCALE GENOMIC DNA]</scope>
    <source>
        <strain evidence="1 2">DAOM 227022</strain>
    </source>
</reference>
<accession>A0A397SQ19</accession>
<keyword evidence="2" id="KW-1185">Reference proteome</keyword>
<dbReference type="AlphaFoldDB" id="A0A397SQ19"/>
<comment type="caution">
    <text evidence="1">The sequence shown here is derived from an EMBL/GenBank/DDBJ whole genome shotgun (WGS) entry which is preliminary data.</text>
</comment>
<evidence type="ECO:0000313" key="2">
    <source>
        <dbReference type="Proteomes" id="UP000265703"/>
    </source>
</evidence>
<dbReference type="EMBL" id="QKYT01000292">
    <property type="protein sequence ID" value="RIA87802.1"/>
    <property type="molecule type" value="Genomic_DNA"/>
</dbReference>
<sequence>MSSQASSPTSPASMIEEIFTRTISDIIKELIEYLKRKDLKLDENNIKILCKEKIAGSRSYKTIPYLKLLIT</sequence>
<organism evidence="1 2">
    <name type="scientific">Glomus cerebriforme</name>
    <dbReference type="NCBI Taxonomy" id="658196"/>
    <lineage>
        <taxon>Eukaryota</taxon>
        <taxon>Fungi</taxon>
        <taxon>Fungi incertae sedis</taxon>
        <taxon>Mucoromycota</taxon>
        <taxon>Glomeromycotina</taxon>
        <taxon>Glomeromycetes</taxon>
        <taxon>Glomerales</taxon>
        <taxon>Glomeraceae</taxon>
        <taxon>Glomus</taxon>
    </lineage>
</organism>
<proteinExistence type="predicted"/>
<evidence type="ECO:0000313" key="1">
    <source>
        <dbReference type="EMBL" id="RIA87802.1"/>
    </source>
</evidence>
<dbReference type="OrthoDB" id="2487366at2759"/>